<dbReference type="SUPFAM" id="SSF51161">
    <property type="entry name" value="Trimeric LpxA-like enzymes"/>
    <property type="match status" value="1"/>
</dbReference>
<reference evidence="7" key="1">
    <citation type="submission" date="2016-10" db="EMBL/GenBank/DDBJ databases">
        <authorList>
            <person name="Varghese N."/>
            <person name="Submissions S."/>
        </authorList>
    </citation>
    <scope>NUCLEOTIDE SEQUENCE [LARGE SCALE GENOMIC DNA]</scope>
    <source>
        <strain evidence="7">DSM 22017</strain>
    </source>
</reference>
<dbReference type="InterPro" id="IPR001451">
    <property type="entry name" value="Hexapep"/>
</dbReference>
<sequence length="188" mass="20099">MSDDERTMRDRMLAGELYIADDPVLAQESDRAQRLAHRFNTMDPADHVGRRGVLTDLLGSFGEGSEIRPPFHCDYGYQTHVGARTFANWGLTSLDVATVTIGDDVQIGPNVQLLTATHPLEAGPRRDKWEAAEPITIGDNVWLGGGAIVCPGVTLGEDTVVGAGSVVTRDLPAGVLAVGVPAKVVREL</sequence>
<gene>
    <name evidence="6" type="ORF">SAMN04489844_3251</name>
</gene>
<keyword evidence="4" id="KW-0012">Acyltransferase</keyword>
<evidence type="ECO:0000256" key="4">
    <source>
        <dbReference type="ARBA" id="ARBA00023315"/>
    </source>
</evidence>
<dbReference type="RefSeq" id="WP_090970197.1">
    <property type="nucleotide sequence ID" value="NZ_FNRT01000002.1"/>
</dbReference>
<dbReference type="GO" id="GO:0016407">
    <property type="term" value="F:acetyltransferase activity"/>
    <property type="evidence" value="ECO:0007669"/>
    <property type="project" value="InterPro"/>
</dbReference>
<evidence type="ECO:0000256" key="1">
    <source>
        <dbReference type="ARBA" id="ARBA00007274"/>
    </source>
</evidence>
<dbReference type="Proteomes" id="UP000198742">
    <property type="component" value="Unassembled WGS sequence"/>
</dbReference>
<dbReference type="Gene3D" id="2.160.10.10">
    <property type="entry name" value="Hexapeptide repeat proteins"/>
    <property type="match status" value="1"/>
</dbReference>
<organism evidence="6 7">
    <name type="scientific">Nocardioides exalbidus</name>
    <dbReference type="NCBI Taxonomy" id="402596"/>
    <lineage>
        <taxon>Bacteria</taxon>
        <taxon>Bacillati</taxon>
        <taxon>Actinomycetota</taxon>
        <taxon>Actinomycetes</taxon>
        <taxon>Propionibacteriales</taxon>
        <taxon>Nocardioidaceae</taxon>
        <taxon>Nocardioides</taxon>
    </lineage>
</organism>
<dbReference type="InterPro" id="IPR018357">
    <property type="entry name" value="Hexapep_transf_CS"/>
</dbReference>
<evidence type="ECO:0000313" key="6">
    <source>
        <dbReference type="EMBL" id="SEC91812.1"/>
    </source>
</evidence>
<dbReference type="InterPro" id="IPR011004">
    <property type="entry name" value="Trimer_LpxA-like_sf"/>
</dbReference>
<dbReference type="FunFam" id="2.160.10.10:FF:000025">
    <property type="entry name" value="Hexapeptide-repeat containing-acetyltransferase"/>
    <property type="match status" value="1"/>
</dbReference>
<dbReference type="Pfam" id="PF00132">
    <property type="entry name" value="Hexapep"/>
    <property type="match status" value="1"/>
</dbReference>
<dbReference type="PROSITE" id="PS00101">
    <property type="entry name" value="HEXAPEP_TRANSFERASES"/>
    <property type="match status" value="1"/>
</dbReference>
<proteinExistence type="inferred from homology"/>
<keyword evidence="3" id="KW-0677">Repeat</keyword>
<dbReference type="Pfam" id="PF12464">
    <property type="entry name" value="Mac"/>
    <property type="match status" value="1"/>
</dbReference>
<dbReference type="EMBL" id="FNRT01000002">
    <property type="protein sequence ID" value="SEC91812.1"/>
    <property type="molecule type" value="Genomic_DNA"/>
</dbReference>
<evidence type="ECO:0000256" key="3">
    <source>
        <dbReference type="ARBA" id="ARBA00022737"/>
    </source>
</evidence>
<comment type="similarity">
    <text evidence="1">Belongs to the transferase hexapeptide repeat family.</text>
</comment>
<dbReference type="CDD" id="cd03357">
    <property type="entry name" value="LbH_MAT_GAT"/>
    <property type="match status" value="1"/>
</dbReference>
<name>A0A1H4WEQ2_9ACTN</name>
<dbReference type="PANTHER" id="PTHR23416:SF23">
    <property type="entry name" value="ACETYLTRANSFERASE C18B11.09C-RELATED"/>
    <property type="match status" value="1"/>
</dbReference>
<dbReference type="InterPro" id="IPR051159">
    <property type="entry name" value="Hexapeptide_acetyltransf"/>
</dbReference>
<keyword evidence="2 6" id="KW-0808">Transferase</keyword>
<feature type="domain" description="Maltose/galactoside acetyltransferase" evidence="5">
    <location>
        <begin position="9"/>
        <end position="63"/>
    </location>
</feature>
<protein>
    <submittedName>
        <fullName evidence="6">Maltose O-acetyltransferase</fullName>
    </submittedName>
</protein>
<dbReference type="PANTHER" id="PTHR23416">
    <property type="entry name" value="SIALIC ACID SYNTHASE-RELATED"/>
    <property type="match status" value="1"/>
</dbReference>
<evidence type="ECO:0000259" key="5">
    <source>
        <dbReference type="SMART" id="SM01266"/>
    </source>
</evidence>
<accession>A0A1H4WEQ2</accession>
<dbReference type="AlphaFoldDB" id="A0A1H4WEQ2"/>
<dbReference type="GO" id="GO:0005829">
    <property type="term" value="C:cytosol"/>
    <property type="evidence" value="ECO:0007669"/>
    <property type="project" value="TreeGrafter"/>
</dbReference>
<dbReference type="InterPro" id="IPR024688">
    <property type="entry name" value="Mac_dom"/>
</dbReference>
<dbReference type="STRING" id="402596.SAMN04489844_3251"/>
<keyword evidence="7" id="KW-1185">Reference proteome</keyword>
<evidence type="ECO:0000313" key="7">
    <source>
        <dbReference type="Proteomes" id="UP000198742"/>
    </source>
</evidence>
<evidence type="ECO:0000256" key="2">
    <source>
        <dbReference type="ARBA" id="ARBA00022679"/>
    </source>
</evidence>
<dbReference type="GO" id="GO:0008374">
    <property type="term" value="F:O-acyltransferase activity"/>
    <property type="evidence" value="ECO:0007669"/>
    <property type="project" value="TreeGrafter"/>
</dbReference>
<dbReference type="OrthoDB" id="2643438at2"/>
<dbReference type="SMART" id="SM01266">
    <property type="entry name" value="Mac"/>
    <property type="match status" value="1"/>
</dbReference>